<evidence type="ECO:0000256" key="1">
    <source>
        <dbReference type="SAM" id="MobiDB-lite"/>
    </source>
</evidence>
<dbReference type="Gene3D" id="3.40.50.150">
    <property type="entry name" value="Vaccinia Virus protein VP39"/>
    <property type="match status" value="1"/>
</dbReference>
<dbReference type="GO" id="GO:0032259">
    <property type="term" value="P:methylation"/>
    <property type="evidence" value="ECO:0007669"/>
    <property type="project" value="UniProtKB-KW"/>
</dbReference>
<protein>
    <submittedName>
        <fullName evidence="2">Phospholipid N-methyltransferase</fullName>
    </submittedName>
</protein>
<keyword evidence="2" id="KW-0808">Transferase</keyword>
<sequence length="222" mass="23835">MIVTHDMAETLGFFRAWLKAPLRVAAVTPSGRALANLITCEIDRGTGPVIELGPGTGAFTRALLARGVRQEDLVLIESGAEFAENLHRRFPDARTLCMDAARLRRVHLFEGRLAGAVVSGLPLLSMPPRKVIGILSGAFGKMRPDGGFYQFTYGPRCPVPARLLDRLGLKAERIGGTLANLPPASVYRLSLIDHSPAGLGSGRMAIGSQTTSPRRELVPEAD</sequence>
<accession>A0A7W6HGL0</accession>
<dbReference type="FunFam" id="3.40.50.150:FF:000346">
    <property type="entry name" value="Phospholipid N-methyltransferase"/>
    <property type="match status" value="1"/>
</dbReference>
<comment type="caution">
    <text evidence="2">The sequence shown here is derived from an EMBL/GenBank/DDBJ whole genome shotgun (WGS) entry which is preliminary data.</text>
</comment>
<evidence type="ECO:0000313" key="2">
    <source>
        <dbReference type="EMBL" id="MBB4004777.1"/>
    </source>
</evidence>
<keyword evidence="3" id="KW-1185">Reference proteome</keyword>
<dbReference type="InterPro" id="IPR029063">
    <property type="entry name" value="SAM-dependent_MTases_sf"/>
</dbReference>
<dbReference type="EMBL" id="JACIEM010000005">
    <property type="protein sequence ID" value="MBB4004777.1"/>
    <property type="molecule type" value="Genomic_DNA"/>
</dbReference>
<gene>
    <name evidence="2" type="ORF">GGR03_003872</name>
</gene>
<reference evidence="2 3" key="1">
    <citation type="submission" date="2020-08" db="EMBL/GenBank/DDBJ databases">
        <title>Genomic Encyclopedia of Type Strains, Phase IV (KMG-IV): sequencing the most valuable type-strain genomes for metagenomic binning, comparative biology and taxonomic classification.</title>
        <authorList>
            <person name="Goeker M."/>
        </authorList>
    </citation>
    <scope>NUCLEOTIDE SEQUENCE [LARGE SCALE GENOMIC DNA]</scope>
    <source>
        <strain evidence="2 3">DSM 103570</strain>
    </source>
</reference>
<dbReference type="Proteomes" id="UP000588647">
    <property type="component" value="Unassembled WGS sequence"/>
</dbReference>
<evidence type="ECO:0000313" key="3">
    <source>
        <dbReference type="Proteomes" id="UP000588647"/>
    </source>
</evidence>
<keyword evidence="2" id="KW-0489">Methyltransferase</keyword>
<feature type="compositionally biased region" description="Basic and acidic residues" evidence="1">
    <location>
        <begin position="213"/>
        <end position="222"/>
    </location>
</feature>
<dbReference type="SUPFAM" id="SSF53335">
    <property type="entry name" value="S-adenosyl-L-methionine-dependent methyltransferases"/>
    <property type="match status" value="1"/>
</dbReference>
<name>A0A7W6HGL0_9HYPH</name>
<organism evidence="2 3">
    <name type="scientific">Aurantimonas endophytica</name>
    <dbReference type="NCBI Taxonomy" id="1522175"/>
    <lineage>
        <taxon>Bacteria</taxon>
        <taxon>Pseudomonadati</taxon>
        <taxon>Pseudomonadota</taxon>
        <taxon>Alphaproteobacteria</taxon>
        <taxon>Hyphomicrobiales</taxon>
        <taxon>Aurantimonadaceae</taxon>
        <taxon>Aurantimonas</taxon>
    </lineage>
</organism>
<feature type="region of interest" description="Disordered" evidence="1">
    <location>
        <begin position="202"/>
        <end position="222"/>
    </location>
</feature>
<dbReference type="AlphaFoldDB" id="A0A7W6HGL0"/>
<proteinExistence type="predicted"/>
<dbReference type="GO" id="GO:0008168">
    <property type="term" value="F:methyltransferase activity"/>
    <property type="evidence" value="ECO:0007669"/>
    <property type="project" value="UniProtKB-KW"/>
</dbReference>
<dbReference type="RefSeq" id="WP_246368239.1">
    <property type="nucleotide sequence ID" value="NZ_JAAAMM010000005.1"/>
</dbReference>